<dbReference type="SUPFAM" id="SSF101898">
    <property type="entry name" value="NHL repeat"/>
    <property type="match status" value="1"/>
</dbReference>
<accession>A0A6N8IW15</accession>
<proteinExistence type="predicted"/>
<dbReference type="EMBL" id="WSEL01000003">
    <property type="protein sequence ID" value="MVQ30186.1"/>
    <property type="molecule type" value="Genomic_DNA"/>
</dbReference>
<reference evidence="1 2" key="1">
    <citation type="submission" date="2019-12" db="EMBL/GenBank/DDBJ databases">
        <authorList>
            <person name="Huq M.A."/>
        </authorList>
    </citation>
    <scope>NUCLEOTIDE SEQUENCE [LARGE SCALE GENOMIC DNA]</scope>
    <source>
        <strain evidence="1 2">MAH-25</strain>
    </source>
</reference>
<comment type="caution">
    <text evidence="1">The sequence shown here is derived from an EMBL/GenBank/DDBJ whole genome shotgun (WGS) entry which is preliminary data.</text>
</comment>
<dbReference type="RefSeq" id="WP_157398094.1">
    <property type="nucleotide sequence ID" value="NZ_WSEL01000003.1"/>
</dbReference>
<evidence type="ECO:0000313" key="1">
    <source>
        <dbReference type="EMBL" id="MVQ30186.1"/>
    </source>
</evidence>
<evidence type="ECO:0000313" key="2">
    <source>
        <dbReference type="Proteomes" id="UP000469385"/>
    </source>
</evidence>
<organism evidence="1 2">
    <name type="scientific">Ramlibacter pinisoli</name>
    <dbReference type="NCBI Taxonomy" id="2682844"/>
    <lineage>
        <taxon>Bacteria</taxon>
        <taxon>Pseudomonadati</taxon>
        <taxon>Pseudomonadota</taxon>
        <taxon>Betaproteobacteria</taxon>
        <taxon>Burkholderiales</taxon>
        <taxon>Comamonadaceae</taxon>
        <taxon>Ramlibacter</taxon>
    </lineage>
</organism>
<dbReference type="InterPro" id="IPR011042">
    <property type="entry name" value="6-blade_b-propeller_TolB-like"/>
</dbReference>
<gene>
    <name evidence="1" type="ORF">GON04_12050</name>
</gene>
<name>A0A6N8IW15_9BURK</name>
<dbReference type="Proteomes" id="UP000469385">
    <property type="component" value="Unassembled WGS sequence"/>
</dbReference>
<sequence length="428" mass="42459">MAALLGGAAHAQTLRSQTTWGGQGSDTAQGVAVAGDGSSYMVGLSDSFTFDVFGTPRPAISLVKFSASGAVVWQRLWEGETQPGGLRGPSVALTADQGSVYVSGITNTNGGDAVLLKFDAATGGLLWQRTWGGPGREESEAVATDTQGNAYITGTQDNFDSNGVNMFVVKFSAAGAVTWQKATNGATGSAVAVAPDGQVYAAGSRARAGGLAEFDLLALKLTSAGALVWDRTYSAGQVVDARGGMTVGSDGGPILAGAIQAGKRVVGISALVVRLGADGALLFDSQWGGKNGTSAGGVGLAPDGSIHVAGQGSLTDGANDAFVVHVSTDGRGLDATTWGGSGFDSGHGVGVAADGTVVLAASTTTGPPYALLDASRKVSAVRGTVAAAGALLVDATGSAAASAAAVIIPDGRTAYAGNFEQALVRFIR</sequence>
<dbReference type="Gene3D" id="2.120.10.30">
    <property type="entry name" value="TolB, C-terminal domain"/>
    <property type="match status" value="1"/>
</dbReference>
<evidence type="ECO:0008006" key="3">
    <source>
        <dbReference type="Google" id="ProtNLM"/>
    </source>
</evidence>
<keyword evidence="2" id="KW-1185">Reference proteome</keyword>
<dbReference type="AlphaFoldDB" id="A0A6N8IW15"/>
<protein>
    <recommendedName>
        <fullName evidence="3">Bulb-type lectin domain-containing protein</fullName>
    </recommendedName>
</protein>
<dbReference type="PANTHER" id="PTHR42754:SF1">
    <property type="entry name" value="LIPOPROTEIN"/>
    <property type="match status" value="1"/>
</dbReference>
<dbReference type="PANTHER" id="PTHR42754">
    <property type="entry name" value="ENDOGLUCANASE"/>
    <property type="match status" value="1"/>
</dbReference>